<dbReference type="PANTHER" id="PTHR46637">
    <property type="entry name" value="TIS1421-TRANSPOSASE PROTEIN A"/>
    <property type="match status" value="1"/>
</dbReference>
<dbReference type="InterPro" id="IPR025161">
    <property type="entry name" value="IS402-like_dom"/>
</dbReference>
<reference evidence="3 5" key="1">
    <citation type="submission" date="2020-08" db="EMBL/GenBank/DDBJ databases">
        <title>Sequencing the genomes of 1000 actinobacteria strains.</title>
        <authorList>
            <person name="Klenk H.-P."/>
        </authorList>
    </citation>
    <scope>NUCLEOTIDE SEQUENCE [LARGE SCALE GENOMIC DNA]</scope>
    <source>
        <strain evidence="3 5">DSM 40084</strain>
    </source>
</reference>
<dbReference type="EMBL" id="JACHNE010000001">
    <property type="protein sequence ID" value="MBB5792052.1"/>
    <property type="molecule type" value="Genomic_DNA"/>
</dbReference>
<evidence type="ECO:0000256" key="1">
    <source>
        <dbReference type="SAM" id="MobiDB-lite"/>
    </source>
</evidence>
<proteinExistence type="predicted"/>
<feature type="compositionally biased region" description="Basic residues" evidence="1">
    <location>
        <begin position="111"/>
        <end position="125"/>
    </location>
</feature>
<evidence type="ECO:0000313" key="5">
    <source>
        <dbReference type="Proteomes" id="UP000590647"/>
    </source>
</evidence>
<evidence type="ECO:0000259" key="2">
    <source>
        <dbReference type="Pfam" id="PF13340"/>
    </source>
</evidence>
<accession>A0A7W9GXX9</accession>
<organism evidence="3 5">
    <name type="scientific">Streptomyces caelestis</name>
    <dbReference type="NCBI Taxonomy" id="36816"/>
    <lineage>
        <taxon>Bacteria</taxon>
        <taxon>Bacillati</taxon>
        <taxon>Actinomycetota</taxon>
        <taxon>Actinomycetes</taxon>
        <taxon>Kitasatosporales</taxon>
        <taxon>Streptomycetaceae</taxon>
        <taxon>Streptomyces</taxon>
    </lineage>
</organism>
<dbReference type="PANTHER" id="PTHR46637:SF1">
    <property type="entry name" value="BLL5188 PROTEIN"/>
    <property type="match status" value="1"/>
</dbReference>
<keyword evidence="5" id="KW-1185">Reference proteome</keyword>
<protein>
    <submittedName>
        <fullName evidence="3">Transposase</fullName>
    </submittedName>
</protein>
<sequence>MSTRPWTVDDDLWALIEPLLPPWPERSPGLRPVADRLCLQGVLYVLCNGIAWQLLPLELGFGSGQTCWRRLERWQQADVFDQLHRILLAELNAAGELDWSRACVDGSHIRAKKGAPTPARRRSTGGKRAANTT</sequence>
<comment type="caution">
    <text evidence="3">The sequence shown here is derived from an EMBL/GenBank/DDBJ whole genome shotgun (WGS) entry which is preliminary data.</text>
</comment>
<name>A0A7W9GXX9_9ACTN</name>
<dbReference type="Proteomes" id="UP000590647">
    <property type="component" value="Unassembled WGS sequence"/>
</dbReference>
<gene>
    <name evidence="3" type="ORF">HDA41_000016</name>
    <name evidence="4" type="ORF">HDA41_008182</name>
</gene>
<dbReference type="InterPro" id="IPR052909">
    <property type="entry name" value="Transposase_6_like"/>
</dbReference>
<dbReference type="AlphaFoldDB" id="A0A7W9GXX9"/>
<feature type="domain" description="Insertion element IS402-like" evidence="2">
    <location>
        <begin position="9"/>
        <end position="84"/>
    </location>
</feature>
<feature type="region of interest" description="Disordered" evidence="1">
    <location>
        <begin position="111"/>
        <end position="133"/>
    </location>
</feature>
<evidence type="ECO:0000313" key="3">
    <source>
        <dbReference type="EMBL" id="MBB5792052.1"/>
    </source>
</evidence>
<evidence type="ECO:0000313" key="4">
    <source>
        <dbReference type="EMBL" id="MBB5800218.1"/>
    </source>
</evidence>
<dbReference type="EMBL" id="JACHNE010000001">
    <property type="protein sequence ID" value="MBB5800218.1"/>
    <property type="molecule type" value="Genomic_DNA"/>
</dbReference>
<dbReference type="Pfam" id="PF13340">
    <property type="entry name" value="DUF4096"/>
    <property type="match status" value="1"/>
</dbReference>